<organism evidence="1">
    <name type="scientific">viral metagenome</name>
    <dbReference type="NCBI Taxonomy" id="1070528"/>
    <lineage>
        <taxon>unclassified sequences</taxon>
        <taxon>metagenomes</taxon>
        <taxon>organismal metagenomes</taxon>
    </lineage>
</organism>
<gene>
    <name evidence="1" type="ORF">TM448A06198_0002</name>
</gene>
<accession>A0A6H2A5U9</accession>
<dbReference type="EMBL" id="MT144550">
    <property type="protein sequence ID" value="QJA54915.1"/>
    <property type="molecule type" value="Genomic_DNA"/>
</dbReference>
<name>A0A6H2A5U9_9ZZZZ</name>
<evidence type="ECO:0000313" key="1">
    <source>
        <dbReference type="EMBL" id="QJA54915.1"/>
    </source>
</evidence>
<protein>
    <submittedName>
        <fullName evidence="1">Uncharacterized protein</fullName>
    </submittedName>
</protein>
<sequence>MKVYICPICGRTYPALQYQVENSVANKYGYVYCGFCGNKIIPLATPQETETKWNKE</sequence>
<proteinExistence type="predicted"/>
<reference evidence="1" key="1">
    <citation type="submission" date="2020-03" db="EMBL/GenBank/DDBJ databases">
        <title>The deep terrestrial virosphere.</title>
        <authorList>
            <person name="Holmfeldt K."/>
            <person name="Nilsson E."/>
            <person name="Simone D."/>
            <person name="Lopez-Fernandez M."/>
            <person name="Wu X."/>
            <person name="de Brujin I."/>
            <person name="Lundin D."/>
            <person name="Andersson A."/>
            <person name="Bertilsson S."/>
            <person name="Dopson M."/>
        </authorList>
    </citation>
    <scope>NUCLEOTIDE SEQUENCE</scope>
    <source>
        <strain evidence="1">TM448A06198</strain>
    </source>
</reference>
<dbReference type="AlphaFoldDB" id="A0A6H2A5U9"/>